<evidence type="ECO:0000313" key="6">
    <source>
        <dbReference type="Proteomes" id="UP000242763"/>
    </source>
</evidence>
<dbReference type="AlphaFoldDB" id="A0A1I3L324"/>
<protein>
    <submittedName>
        <fullName evidence="5">Patatin-like phospholipase</fullName>
    </submittedName>
</protein>
<keyword evidence="1 2" id="KW-0443">Lipid metabolism</keyword>
<feature type="active site" description="Nucleophile" evidence="2">
    <location>
        <position position="103"/>
    </location>
</feature>
<evidence type="ECO:0000259" key="4">
    <source>
        <dbReference type="PROSITE" id="PS51635"/>
    </source>
</evidence>
<name>A0A1I3L324_9HYPH</name>
<organism evidence="5 6">
    <name type="scientific">Aquamicrobium aerolatum DSM 21857</name>
    <dbReference type="NCBI Taxonomy" id="1121003"/>
    <lineage>
        <taxon>Bacteria</taxon>
        <taxon>Pseudomonadati</taxon>
        <taxon>Pseudomonadota</taxon>
        <taxon>Alphaproteobacteria</taxon>
        <taxon>Hyphomicrobiales</taxon>
        <taxon>Phyllobacteriaceae</taxon>
        <taxon>Aerobium</taxon>
    </lineage>
</organism>
<dbReference type="InterPro" id="IPR016035">
    <property type="entry name" value="Acyl_Trfase/lysoPLipase"/>
</dbReference>
<feature type="short sequence motif" description="GXSXG" evidence="2">
    <location>
        <begin position="101"/>
        <end position="105"/>
    </location>
</feature>
<dbReference type="SUPFAM" id="SSF52151">
    <property type="entry name" value="FabD/lysophospholipase-like"/>
    <property type="match status" value="1"/>
</dbReference>
<keyword evidence="6" id="KW-1185">Reference proteome</keyword>
<keyword evidence="3" id="KW-0732">Signal</keyword>
<feature type="short sequence motif" description="DGA/G" evidence="2">
    <location>
        <begin position="287"/>
        <end position="289"/>
    </location>
</feature>
<dbReference type="Proteomes" id="UP000242763">
    <property type="component" value="Unassembled WGS sequence"/>
</dbReference>
<feature type="signal peptide" evidence="3">
    <location>
        <begin position="1"/>
        <end position="24"/>
    </location>
</feature>
<evidence type="ECO:0000256" key="2">
    <source>
        <dbReference type="PROSITE-ProRule" id="PRU01161"/>
    </source>
</evidence>
<feature type="domain" description="PNPLA" evidence="4">
    <location>
        <begin position="58"/>
        <end position="300"/>
    </location>
</feature>
<dbReference type="GO" id="GO:0016787">
    <property type="term" value="F:hydrolase activity"/>
    <property type="evidence" value="ECO:0007669"/>
    <property type="project" value="UniProtKB-UniRule"/>
</dbReference>
<sequence>MASGSMKSLTAAAFASFLLLTGCAKDVGPINLMHSAMPAASAPFIPDSGDDGSTVVALAFSGGGTRAAAFSYGVLTALDDLVVDEMPYRRSMVDNIRMISGTSGGAVLAAYFGLRGRDAYRDFDTRFLYRNAEKSMHTNPLSPITLARAVSGGANDRSSFAYWLDENLYDNATFKGFRAPNTPQVWINASDIFNHSPFLFTYDTFAALCSDLDSVRISDAVAASAAAPVIFTPIVLEARRDSCDYKQPAWLTRALEKESGSIRLESYAHALSSYHHRQDINYVKLLDGGLTDNLGITGFALERAASATPHGPLSAEQAVKLRHLLFIVTDAGQFQTADWARQLHGPTVAPLVQTAIRTSMAASVLHELDALIMAMREWRSELVAFRCGLSQSAVKRMRGTLDGWNCRDVDVSVEHLSFADLDEPLATTLSAVPTRLTLPREQVDQLIAAGRKTVTGSQKIMTALRKIQHDADVRENLLVAAR</sequence>
<accession>A0A1I3L324</accession>
<dbReference type="EMBL" id="FORF01000006">
    <property type="protein sequence ID" value="SFI78825.1"/>
    <property type="molecule type" value="Genomic_DNA"/>
</dbReference>
<keyword evidence="2" id="KW-0378">Hydrolase</keyword>
<proteinExistence type="predicted"/>
<evidence type="ECO:0000313" key="5">
    <source>
        <dbReference type="EMBL" id="SFI78825.1"/>
    </source>
</evidence>
<feature type="chain" id="PRO_5017206199" evidence="3">
    <location>
        <begin position="25"/>
        <end position="482"/>
    </location>
</feature>
<feature type="active site" description="Proton acceptor" evidence="2">
    <location>
        <position position="287"/>
    </location>
</feature>
<gene>
    <name evidence="5" type="ORF">SAMN03080618_01347</name>
</gene>
<dbReference type="Gene3D" id="3.40.1090.10">
    <property type="entry name" value="Cytosolic phospholipase A2 catalytic domain"/>
    <property type="match status" value="1"/>
</dbReference>
<dbReference type="STRING" id="1121003.SAMN03080618_01347"/>
<dbReference type="PROSITE" id="PS51257">
    <property type="entry name" value="PROKAR_LIPOPROTEIN"/>
    <property type="match status" value="1"/>
</dbReference>
<comment type="caution">
    <text evidence="2">Lacks conserved residue(s) required for the propagation of feature annotation.</text>
</comment>
<reference evidence="6" key="1">
    <citation type="submission" date="2016-10" db="EMBL/GenBank/DDBJ databases">
        <authorList>
            <person name="Varghese N."/>
            <person name="Submissions S."/>
        </authorList>
    </citation>
    <scope>NUCLEOTIDE SEQUENCE [LARGE SCALE GENOMIC DNA]</scope>
    <source>
        <strain evidence="6">DSM 21857</strain>
    </source>
</reference>
<dbReference type="PROSITE" id="PS51635">
    <property type="entry name" value="PNPLA"/>
    <property type="match status" value="1"/>
</dbReference>
<dbReference type="GO" id="GO:0016042">
    <property type="term" value="P:lipid catabolic process"/>
    <property type="evidence" value="ECO:0007669"/>
    <property type="project" value="UniProtKB-UniRule"/>
</dbReference>
<dbReference type="InterPro" id="IPR002641">
    <property type="entry name" value="PNPLA_dom"/>
</dbReference>
<keyword evidence="2" id="KW-0442">Lipid degradation</keyword>
<evidence type="ECO:0000256" key="3">
    <source>
        <dbReference type="SAM" id="SignalP"/>
    </source>
</evidence>
<dbReference type="Pfam" id="PF01734">
    <property type="entry name" value="Patatin"/>
    <property type="match status" value="1"/>
</dbReference>
<evidence type="ECO:0000256" key="1">
    <source>
        <dbReference type="ARBA" id="ARBA00023098"/>
    </source>
</evidence>